<dbReference type="CDD" id="cd01949">
    <property type="entry name" value="GGDEF"/>
    <property type="match status" value="1"/>
</dbReference>
<dbReference type="NCBIfam" id="TIGR00254">
    <property type="entry name" value="GGDEF"/>
    <property type="match status" value="1"/>
</dbReference>
<proteinExistence type="predicted"/>
<dbReference type="InterPro" id="IPR029787">
    <property type="entry name" value="Nucleotide_cyclase"/>
</dbReference>
<dbReference type="Proteomes" id="UP001143330">
    <property type="component" value="Unassembled WGS sequence"/>
</dbReference>
<dbReference type="InterPro" id="IPR000700">
    <property type="entry name" value="PAS-assoc_C"/>
</dbReference>
<dbReference type="PROSITE" id="PS50887">
    <property type="entry name" value="GGDEF"/>
    <property type="match status" value="1"/>
</dbReference>
<dbReference type="PROSITE" id="PS50113">
    <property type="entry name" value="PAC"/>
    <property type="match status" value="1"/>
</dbReference>
<keyword evidence="4" id="KW-1185">Reference proteome</keyword>
<dbReference type="Gene3D" id="3.30.450.20">
    <property type="entry name" value="PAS domain"/>
    <property type="match status" value="1"/>
</dbReference>
<dbReference type="InterPro" id="IPR013655">
    <property type="entry name" value="PAS_fold_3"/>
</dbReference>
<dbReference type="EMBL" id="BSFM01000003">
    <property type="protein sequence ID" value="GLK82594.1"/>
    <property type="molecule type" value="Genomic_DNA"/>
</dbReference>
<gene>
    <name evidence="3" type="ORF">GCM10017653_06630</name>
</gene>
<comment type="caution">
    <text evidence="3">The sequence shown here is derived from an EMBL/GenBank/DDBJ whole genome shotgun (WGS) entry which is preliminary data.</text>
</comment>
<reference evidence="3" key="1">
    <citation type="journal article" date="2014" name="Int. J. Syst. Evol. Microbiol.">
        <title>Complete genome sequence of Corynebacterium casei LMG S-19264T (=DSM 44701T), isolated from a smear-ripened cheese.</title>
        <authorList>
            <consortium name="US DOE Joint Genome Institute (JGI-PGF)"/>
            <person name="Walter F."/>
            <person name="Albersmeier A."/>
            <person name="Kalinowski J."/>
            <person name="Ruckert C."/>
        </authorList>
    </citation>
    <scope>NUCLEOTIDE SEQUENCE</scope>
    <source>
        <strain evidence="3">VKM B-2789</strain>
    </source>
</reference>
<accession>A0A9W6JVG5</accession>
<dbReference type="Pfam" id="PF08447">
    <property type="entry name" value="PAS_3"/>
    <property type="match status" value="1"/>
</dbReference>
<evidence type="ECO:0000259" key="2">
    <source>
        <dbReference type="PROSITE" id="PS50887"/>
    </source>
</evidence>
<dbReference type="SUPFAM" id="SSF55073">
    <property type="entry name" value="Nucleotide cyclase"/>
    <property type="match status" value="1"/>
</dbReference>
<evidence type="ECO:0008006" key="5">
    <source>
        <dbReference type="Google" id="ProtNLM"/>
    </source>
</evidence>
<dbReference type="SMART" id="SM00086">
    <property type="entry name" value="PAC"/>
    <property type="match status" value="1"/>
</dbReference>
<dbReference type="Gene3D" id="2.10.70.100">
    <property type="match status" value="1"/>
</dbReference>
<dbReference type="RefSeq" id="WP_213363223.1">
    <property type="nucleotide sequence ID" value="NZ_BSFM01000003.1"/>
</dbReference>
<organism evidence="3 4">
    <name type="scientific">Ancylobacter defluvii</name>
    <dbReference type="NCBI Taxonomy" id="1282440"/>
    <lineage>
        <taxon>Bacteria</taxon>
        <taxon>Pseudomonadati</taxon>
        <taxon>Pseudomonadota</taxon>
        <taxon>Alphaproteobacteria</taxon>
        <taxon>Hyphomicrobiales</taxon>
        <taxon>Xanthobacteraceae</taxon>
        <taxon>Ancylobacter</taxon>
    </lineage>
</organism>
<dbReference type="InterPro" id="IPR043128">
    <property type="entry name" value="Rev_trsase/Diguanyl_cyclase"/>
</dbReference>
<dbReference type="InterPro" id="IPR035965">
    <property type="entry name" value="PAS-like_dom_sf"/>
</dbReference>
<dbReference type="PANTHER" id="PTHR44757">
    <property type="entry name" value="DIGUANYLATE CYCLASE DGCP"/>
    <property type="match status" value="1"/>
</dbReference>
<dbReference type="InterPro" id="IPR001610">
    <property type="entry name" value="PAC"/>
</dbReference>
<reference evidence="3" key="2">
    <citation type="submission" date="2023-01" db="EMBL/GenBank/DDBJ databases">
        <authorList>
            <person name="Sun Q."/>
            <person name="Evtushenko L."/>
        </authorList>
    </citation>
    <scope>NUCLEOTIDE SEQUENCE</scope>
    <source>
        <strain evidence="3">VKM B-2789</strain>
    </source>
</reference>
<feature type="domain" description="PAC" evidence="1">
    <location>
        <begin position="134"/>
        <end position="185"/>
    </location>
</feature>
<name>A0A9W6JVG5_9HYPH</name>
<dbReference type="PANTHER" id="PTHR44757:SF2">
    <property type="entry name" value="BIOFILM ARCHITECTURE MAINTENANCE PROTEIN MBAA"/>
    <property type="match status" value="1"/>
</dbReference>
<dbReference type="Gene3D" id="3.30.70.270">
    <property type="match status" value="1"/>
</dbReference>
<evidence type="ECO:0000259" key="1">
    <source>
        <dbReference type="PROSITE" id="PS50113"/>
    </source>
</evidence>
<dbReference type="SMART" id="SM00267">
    <property type="entry name" value="GGDEF"/>
    <property type="match status" value="1"/>
</dbReference>
<dbReference type="AlphaFoldDB" id="A0A9W6JVG5"/>
<dbReference type="SUPFAM" id="SSF55785">
    <property type="entry name" value="PYP-like sensor domain (PAS domain)"/>
    <property type="match status" value="1"/>
</dbReference>
<evidence type="ECO:0000313" key="3">
    <source>
        <dbReference type="EMBL" id="GLK82594.1"/>
    </source>
</evidence>
<dbReference type="Pfam" id="PF00990">
    <property type="entry name" value="GGDEF"/>
    <property type="match status" value="1"/>
</dbReference>
<dbReference type="InterPro" id="IPR052155">
    <property type="entry name" value="Biofilm_reg_signaling"/>
</dbReference>
<evidence type="ECO:0000313" key="4">
    <source>
        <dbReference type="Proteomes" id="UP001143330"/>
    </source>
</evidence>
<sequence length="373" mass="40692">MLKQQDSPPVDEGAVLLAELRRSLGTCAEAGSERLLLRLERLLAERARHLHDCDAALARYRKMYERSSALAKIGVWECDLATEELSWTDGVYDIFGLPRGCRVSRETVLALYADESRQEMERLREKAIREAGSFTLDIRVRNLDGAPRWVRLSADVECENGRPVRIFGTKQDITLEKELWNRMRALAECDSLTGVANRKVFEERLAASLAAGAGQEALAALVLVDVDGFKHVNDTLGHAAGDECLRQTARRLEAAFGADSLTARIGGDEFAVLAFGTGDVERIESLAAEAIARLSQPVAWMGQALTVTASIGIAAATELGIGPAQLFTQADHALYAAKAAGRNTFRRFAALGPAPAHRRANRQLDIDLTGELP</sequence>
<protein>
    <recommendedName>
        <fullName evidence="5">Diguanylate cyclase</fullName>
    </recommendedName>
</protein>
<feature type="domain" description="GGDEF" evidence="2">
    <location>
        <begin position="217"/>
        <end position="350"/>
    </location>
</feature>
<dbReference type="InterPro" id="IPR000160">
    <property type="entry name" value="GGDEF_dom"/>
</dbReference>